<evidence type="ECO:0000313" key="1">
    <source>
        <dbReference type="EMBL" id="AFM03585.1"/>
    </source>
</evidence>
<name>I4AI00_BERLS</name>
<dbReference type="KEGG" id="fli:Fleli_1147"/>
<proteinExistence type="predicted"/>
<keyword evidence="2" id="KW-1185">Reference proteome</keyword>
<sequence length="87" mass="10390">MYTDKNFTSPPKYTIPSKERVEWEMLVTSQIEHKFSNFVLQLKSSEYRRKIAAKTLSIEEAIDELYELCSKYAIAVQEDFKQIFKTW</sequence>
<evidence type="ECO:0000313" key="2">
    <source>
        <dbReference type="Proteomes" id="UP000006054"/>
    </source>
</evidence>
<protein>
    <submittedName>
        <fullName evidence="1">Uncharacterized protein</fullName>
    </submittedName>
</protein>
<dbReference type="RefSeq" id="WP_014797042.1">
    <property type="nucleotide sequence ID" value="NC_018018.1"/>
</dbReference>
<organism evidence="1 2">
    <name type="scientific">Bernardetia litoralis (strain ATCC 23117 / DSM 6794 / NBRC 15988 / NCIMB 1366 / Fx l1 / Sio-4)</name>
    <name type="common">Flexibacter litoralis</name>
    <dbReference type="NCBI Taxonomy" id="880071"/>
    <lineage>
        <taxon>Bacteria</taxon>
        <taxon>Pseudomonadati</taxon>
        <taxon>Bacteroidota</taxon>
        <taxon>Cytophagia</taxon>
        <taxon>Cytophagales</taxon>
        <taxon>Bernardetiaceae</taxon>
        <taxon>Bernardetia</taxon>
    </lineage>
</organism>
<dbReference type="HOGENOM" id="CLU_2478809_0_0_10"/>
<reference evidence="2" key="1">
    <citation type="submission" date="2012-06" db="EMBL/GenBank/DDBJ databases">
        <title>The complete genome of Flexibacter litoralis DSM 6794.</title>
        <authorList>
            <person name="Lucas S."/>
            <person name="Copeland A."/>
            <person name="Lapidus A."/>
            <person name="Glavina del Rio T."/>
            <person name="Dalin E."/>
            <person name="Tice H."/>
            <person name="Bruce D."/>
            <person name="Goodwin L."/>
            <person name="Pitluck S."/>
            <person name="Peters L."/>
            <person name="Ovchinnikova G."/>
            <person name="Lu M."/>
            <person name="Kyrpides N."/>
            <person name="Mavromatis K."/>
            <person name="Ivanova N."/>
            <person name="Brettin T."/>
            <person name="Detter J.C."/>
            <person name="Han C."/>
            <person name="Larimer F."/>
            <person name="Land M."/>
            <person name="Hauser L."/>
            <person name="Markowitz V."/>
            <person name="Cheng J.-F."/>
            <person name="Hugenholtz P."/>
            <person name="Woyke T."/>
            <person name="Wu D."/>
            <person name="Spring S."/>
            <person name="Lang E."/>
            <person name="Kopitz M."/>
            <person name="Brambilla E."/>
            <person name="Klenk H.-P."/>
            <person name="Eisen J.A."/>
        </authorList>
    </citation>
    <scope>NUCLEOTIDE SEQUENCE [LARGE SCALE GENOMIC DNA]</scope>
    <source>
        <strain evidence="2">ATCC 23117 / DSM 6794 / NBRC 15988 / NCIMB 1366 / Sio-4</strain>
    </source>
</reference>
<dbReference type="STRING" id="880071.Fleli_1147"/>
<gene>
    <name evidence="1" type="ordered locus">Fleli_1147</name>
</gene>
<dbReference type="OrthoDB" id="982747at2"/>
<dbReference type="eggNOG" id="COG3039">
    <property type="taxonomic scope" value="Bacteria"/>
</dbReference>
<dbReference type="Proteomes" id="UP000006054">
    <property type="component" value="Chromosome"/>
</dbReference>
<accession>I4AI00</accession>
<dbReference type="AlphaFoldDB" id="I4AI00"/>
<dbReference type="EMBL" id="CP003345">
    <property type="protein sequence ID" value="AFM03585.1"/>
    <property type="molecule type" value="Genomic_DNA"/>
</dbReference>